<dbReference type="Pfam" id="PF22890">
    <property type="entry name" value="TPR_EMC2"/>
    <property type="match status" value="1"/>
</dbReference>
<dbReference type="Gene3D" id="1.25.40.10">
    <property type="entry name" value="Tetratricopeptide repeat domain"/>
    <property type="match status" value="1"/>
</dbReference>
<dbReference type="InterPro" id="IPR055217">
    <property type="entry name" value="TPR_EMC2"/>
</dbReference>
<dbReference type="PROSITE" id="PS50005">
    <property type="entry name" value="TPR"/>
    <property type="match status" value="1"/>
</dbReference>
<evidence type="ECO:0000256" key="4">
    <source>
        <dbReference type="PROSITE-ProRule" id="PRU00339"/>
    </source>
</evidence>
<evidence type="ECO:0000256" key="2">
    <source>
        <dbReference type="ARBA" id="ARBA00022737"/>
    </source>
</evidence>
<protein>
    <recommendedName>
        <fullName evidence="5">ER membrane protein complex subunit 2</fullName>
    </recommendedName>
</protein>
<feature type="domain" description="EMC2 TPR-like" evidence="6">
    <location>
        <begin position="89"/>
        <end position="198"/>
    </location>
</feature>
<dbReference type="GO" id="GO:0072546">
    <property type="term" value="C:EMC complex"/>
    <property type="evidence" value="ECO:0007669"/>
    <property type="project" value="UniProtKB-UniRule"/>
</dbReference>
<dbReference type="InterPro" id="IPR011990">
    <property type="entry name" value="TPR-like_helical_dom_sf"/>
</dbReference>
<dbReference type="AlphaFoldDB" id="A0A914DUY8"/>
<keyword evidence="5" id="KW-0472">Membrane</keyword>
<dbReference type="InterPro" id="IPR039856">
    <property type="entry name" value="EMC2-like"/>
</dbReference>
<keyword evidence="5" id="KW-0256">Endoplasmic reticulum</keyword>
<evidence type="ECO:0000259" key="6">
    <source>
        <dbReference type="Pfam" id="PF22890"/>
    </source>
</evidence>
<reference evidence="8" key="1">
    <citation type="submission" date="2022-11" db="UniProtKB">
        <authorList>
            <consortium name="WormBaseParasite"/>
        </authorList>
    </citation>
    <scope>IDENTIFICATION</scope>
</reference>
<evidence type="ECO:0000313" key="7">
    <source>
        <dbReference type="Proteomes" id="UP000887540"/>
    </source>
</evidence>
<dbReference type="SUPFAM" id="SSF48452">
    <property type="entry name" value="TPR-like"/>
    <property type="match status" value="1"/>
</dbReference>
<evidence type="ECO:0000313" key="8">
    <source>
        <dbReference type="WBParaSite" id="ACRNAN_scaffold4263.g10465.t1"/>
    </source>
</evidence>
<evidence type="ECO:0000256" key="1">
    <source>
        <dbReference type="ARBA" id="ARBA00010361"/>
    </source>
</evidence>
<evidence type="ECO:0000256" key="3">
    <source>
        <dbReference type="ARBA" id="ARBA00022803"/>
    </source>
</evidence>
<name>A0A914DUY8_9BILA</name>
<organism evidence="7 8">
    <name type="scientific">Acrobeloides nanus</name>
    <dbReference type="NCBI Taxonomy" id="290746"/>
    <lineage>
        <taxon>Eukaryota</taxon>
        <taxon>Metazoa</taxon>
        <taxon>Ecdysozoa</taxon>
        <taxon>Nematoda</taxon>
        <taxon>Chromadorea</taxon>
        <taxon>Rhabditida</taxon>
        <taxon>Tylenchina</taxon>
        <taxon>Cephalobomorpha</taxon>
        <taxon>Cephaloboidea</taxon>
        <taxon>Cephalobidae</taxon>
        <taxon>Acrobeloides</taxon>
    </lineage>
</organism>
<evidence type="ECO:0000256" key="5">
    <source>
        <dbReference type="RuleBase" id="RU367091"/>
    </source>
</evidence>
<feature type="repeat" description="TPR" evidence="4">
    <location>
        <begin position="155"/>
        <end position="188"/>
    </location>
</feature>
<comment type="function">
    <text evidence="5">Part of the endoplasmic reticulum membrane protein complex (EMC) that enables the energy-independent insertion into endoplasmic reticulum membranes of newly synthesized membrane proteins.</text>
</comment>
<comment type="subcellular location">
    <subcellularLocation>
        <location evidence="5">Endoplasmic reticulum membrane</location>
        <topology evidence="5">Peripheral membrane protein</topology>
        <orientation evidence="5">Cytoplasmic side</orientation>
    </subcellularLocation>
</comment>
<keyword evidence="7" id="KW-1185">Reference proteome</keyword>
<dbReference type="PANTHER" id="PTHR12760">
    <property type="entry name" value="TETRATRICOPEPTIDE REPEAT PROTEIN"/>
    <property type="match status" value="1"/>
</dbReference>
<keyword evidence="2" id="KW-0677">Repeat</keyword>
<keyword evidence="3 4" id="KW-0802">TPR repeat</keyword>
<proteinExistence type="inferred from homology"/>
<sequence length="295" mass="34440">MVDIQDWTEISYEEARSTLRKWREEHARRSEETVEIWEHVLSRYASSLKDELWPVLEQVAISSLDSARYELAIECLMHLNKRFPKSTRVTKLQAMRLEALRDFKNAELLYDKLIKTDESNTFYRKRKIAMLIAQGERHEAIRQLNDYLETFINDPEAWLELSELYLQEADYARAAFCFEELLLANPQNSLYLRRIAEIRYTQGGTENVELARAYYEHAVKCNNSDARALYGVILCCNYLLPKATAQRKKELGATGFKAADRLIAVYEEQPNENPSLKFQIKTIQTLKNIIKNATA</sequence>
<comment type="subunit">
    <text evidence="5">Component of the ER membrane protein complex (EMC).</text>
</comment>
<dbReference type="InterPro" id="IPR019734">
    <property type="entry name" value="TPR_rpt"/>
</dbReference>
<dbReference type="WBParaSite" id="ACRNAN_scaffold4263.g10465.t1">
    <property type="protein sequence ID" value="ACRNAN_scaffold4263.g10465.t1"/>
    <property type="gene ID" value="ACRNAN_scaffold4263.g10465"/>
</dbReference>
<accession>A0A914DUY8</accession>
<comment type="similarity">
    <text evidence="1 5">Belongs to the EMC2 family.</text>
</comment>
<dbReference type="Proteomes" id="UP000887540">
    <property type="component" value="Unplaced"/>
</dbReference>